<feature type="compositionally biased region" description="Low complexity" evidence="1">
    <location>
        <begin position="60"/>
        <end position="70"/>
    </location>
</feature>
<evidence type="ECO:0000256" key="1">
    <source>
        <dbReference type="SAM" id="MobiDB-lite"/>
    </source>
</evidence>
<reference evidence="2" key="1">
    <citation type="journal article" date="2022" name="bioRxiv">
        <title>Sequencing and chromosome-scale assembly of the giantPleurodeles waltlgenome.</title>
        <authorList>
            <person name="Brown T."/>
            <person name="Elewa A."/>
            <person name="Iarovenko S."/>
            <person name="Subramanian E."/>
            <person name="Araus A.J."/>
            <person name="Petzold A."/>
            <person name="Susuki M."/>
            <person name="Suzuki K.-i.T."/>
            <person name="Hayashi T."/>
            <person name="Toyoda A."/>
            <person name="Oliveira C."/>
            <person name="Osipova E."/>
            <person name="Leigh N.D."/>
            <person name="Simon A."/>
            <person name="Yun M.H."/>
        </authorList>
    </citation>
    <scope>NUCLEOTIDE SEQUENCE</scope>
    <source>
        <strain evidence="2">20211129_DDA</strain>
        <tissue evidence="2">Liver</tissue>
    </source>
</reference>
<gene>
    <name evidence="2" type="ORF">NDU88_006401</name>
</gene>
<evidence type="ECO:0000313" key="2">
    <source>
        <dbReference type="EMBL" id="KAJ1165988.1"/>
    </source>
</evidence>
<proteinExistence type="predicted"/>
<evidence type="ECO:0000313" key="3">
    <source>
        <dbReference type="Proteomes" id="UP001066276"/>
    </source>
</evidence>
<name>A0AAV7SPG6_PLEWA</name>
<feature type="region of interest" description="Disordered" evidence="1">
    <location>
        <begin position="46"/>
        <end position="129"/>
    </location>
</feature>
<sequence length="193" mass="20336">MQHLPGGRVLYVMPGKAPVGPESRPGVPPPLGRAGRVRVLCFAARAAGTTQGGRGRRSLQRPPGLRGPLAQPDKSCRRQESPGRSAPVPAGRARLPRLARARRGRAPATSELVLGSLLPTSRSRQDGKPARFRGAIQMIRRTRAERPVSGGALKDILRQALDGAVAQASVPAAIFPGVPDKPPYPALSGSLRP</sequence>
<keyword evidence="3" id="KW-1185">Reference proteome</keyword>
<feature type="compositionally biased region" description="Basic residues" evidence="1">
    <location>
        <begin position="94"/>
        <end position="105"/>
    </location>
</feature>
<dbReference type="AlphaFoldDB" id="A0AAV7SPG6"/>
<protein>
    <submittedName>
        <fullName evidence="2">Uncharacterized protein</fullName>
    </submittedName>
</protein>
<dbReference type="EMBL" id="JANPWB010000008">
    <property type="protein sequence ID" value="KAJ1165988.1"/>
    <property type="molecule type" value="Genomic_DNA"/>
</dbReference>
<dbReference type="Proteomes" id="UP001066276">
    <property type="component" value="Chromosome 4_2"/>
</dbReference>
<feature type="region of interest" description="Disordered" evidence="1">
    <location>
        <begin position="174"/>
        <end position="193"/>
    </location>
</feature>
<comment type="caution">
    <text evidence="2">The sequence shown here is derived from an EMBL/GenBank/DDBJ whole genome shotgun (WGS) entry which is preliminary data.</text>
</comment>
<organism evidence="2 3">
    <name type="scientific">Pleurodeles waltl</name>
    <name type="common">Iberian ribbed newt</name>
    <dbReference type="NCBI Taxonomy" id="8319"/>
    <lineage>
        <taxon>Eukaryota</taxon>
        <taxon>Metazoa</taxon>
        <taxon>Chordata</taxon>
        <taxon>Craniata</taxon>
        <taxon>Vertebrata</taxon>
        <taxon>Euteleostomi</taxon>
        <taxon>Amphibia</taxon>
        <taxon>Batrachia</taxon>
        <taxon>Caudata</taxon>
        <taxon>Salamandroidea</taxon>
        <taxon>Salamandridae</taxon>
        <taxon>Pleurodelinae</taxon>
        <taxon>Pleurodeles</taxon>
    </lineage>
</organism>
<accession>A0AAV7SPG6</accession>